<dbReference type="PANTHER" id="PTHR43721">
    <property type="entry name" value="ELONGATION FACTOR TU-RELATED"/>
    <property type="match status" value="1"/>
</dbReference>
<reference evidence="12" key="3">
    <citation type="journal article" date="2014" name="Nature">
        <title>Elephant shark genome provides unique insights into gnathostome evolution.</title>
        <authorList>
            <consortium name="International Elephant Shark Genome Sequencing Consortium"/>
            <person name="Venkatesh B."/>
            <person name="Lee A.P."/>
            <person name="Ravi V."/>
            <person name="Maurya A.K."/>
            <person name="Lian M.M."/>
            <person name="Swann J.B."/>
            <person name="Ohta Y."/>
            <person name="Flajnik M.F."/>
            <person name="Sutoh Y."/>
            <person name="Kasahara M."/>
            <person name="Hoon S."/>
            <person name="Gangu V."/>
            <person name="Roy S.W."/>
            <person name="Irimia M."/>
            <person name="Korzh V."/>
            <person name="Kondrychyn I."/>
            <person name="Lim Z.W."/>
            <person name="Tay B.H."/>
            <person name="Tohari S."/>
            <person name="Kong K.W."/>
            <person name="Ho S."/>
            <person name="Lorente-Galdos B."/>
            <person name="Quilez J."/>
            <person name="Marques-Bonet T."/>
            <person name="Raney B.J."/>
            <person name="Ingham P.W."/>
            <person name="Tay A."/>
            <person name="Hillier L.W."/>
            <person name="Minx P."/>
            <person name="Boehm T."/>
            <person name="Wilson R.K."/>
            <person name="Brenner S."/>
            <person name="Warren W.C."/>
        </authorList>
    </citation>
    <scope>NUCLEOTIDE SEQUENCE [LARGE SCALE GENOMIC DNA]</scope>
</reference>
<evidence type="ECO:0000256" key="6">
    <source>
        <dbReference type="ARBA" id="ARBA00023128"/>
    </source>
</evidence>
<dbReference type="SUPFAM" id="SSF52540">
    <property type="entry name" value="P-loop containing nucleoside triphosphate hydrolases"/>
    <property type="match status" value="1"/>
</dbReference>
<dbReference type="Pfam" id="PF00009">
    <property type="entry name" value="GTP_EFTU"/>
    <property type="match status" value="1"/>
</dbReference>
<dbReference type="InterPro" id="IPR027417">
    <property type="entry name" value="P-loop_NTPase"/>
</dbReference>
<evidence type="ECO:0000256" key="3">
    <source>
        <dbReference type="ARBA" id="ARBA00022741"/>
    </source>
</evidence>
<reference evidence="12" key="1">
    <citation type="journal article" date="2006" name="Science">
        <title>Ancient noncoding elements conserved in the human genome.</title>
        <authorList>
            <person name="Venkatesh B."/>
            <person name="Kirkness E.F."/>
            <person name="Loh Y.H."/>
            <person name="Halpern A.L."/>
            <person name="Lee A.P."/>
            <person name="Johnson J."/>
            <person name="Dandona N."/>
            <person name="Viswanathan L.D."/>
            <person name="Tay A."/>
            <person name="Venter J.C."/>
            <person name="Strausberg R.L."/>
            <person name="Brenner S."/>
        </authorList>
    </citation>
    <scope>NUCLEOTIDE SEQUENCE [LARGE SCALE GENOMIC DNA]</scope>
</reference>
<dbReference type="InParanoid" id="A0A4W3KKP4"/>
<dbReference type="Gene3D" id="3.40.50.300">
    <property type="entry name" value="P-loop containing nucleotide triphosphate hydrolases"/>
    <property type="match status" value="1"/>
</dbReference>
<dbReference type="InterPro" id="IPR009000">
    <property type="entry name" value="Transl_B-barrel_sf"/>
</dbReference>
<dbReference type="SUPFAM" id="SSF50447">
    <property type="entry name" value="Translation proteins"/>
    <property type="match status" value="1"/>
</dbReference>
<keyword evidence="12" id="KW-1185">Reference proteome</keyword>
<dbReference type="Ensembl" id="ENSCMIT00000049733.1">
    <property type="protein sequence ID" value="ENSCMIP00000049055.1"/>
    <property type="gene ID" value="ENSCMIG00000020003.1"/>
</dbReference>
<evidence type="ECO:0000256" key="2">
    <source>
        <dbReference type="ARBA" id="ARBA00017898"/>
    </source>
</evidence>
<evidence type="ECO:0000259" key="10">
    <source>
        <dbReference type="Pfam" id="PF03144"/>
    </source>
</evidence>
<dbReference type="InterPro" id="IPR004161">
    <property type="entry name" value="EFTu-like_2"/>
</dbReference>
<dbReference type="Proteomes" id="UP000314986">
    <property type="component" value="Unassembled WGS sequence"/>
</dbReference>
<keyword evidence="5" id="KW-0648">Protein biosynthesis</keyword>
<name>A0A4W3KKP4_CALMI</name>
<dbReference type="GO" id="GO:0003924">
    <property type="term" value="F:GTPase activity"/>
    <property type="evidence" value="ECO:0007669"/>
    <property type="project" value="InterPro"/>
</dbReference>
<dbReference type="InterPro" id="IPR050055">
    <property type="entry name" value="EF-Tu_GTPase"/>
</dbReference>
<evidence type="ECO:0000313" key="12">
    <source>
        <dbReference type="Proteomes" id="UP000314986"/>
    </source>
</evidence>
<organism evidence="11 12">
    <name type="scientific">Callorhinchus milii</name>
    <name type="common">Ghost shark</name>
    <dbReference type="NCBI Taxonomy" id="7868"/>
    <lineage>
        <taxon>Eukaryota</taxon>
        <taxon>Metazoa</taxon>
        <taxon>Chordata</taxon>
        <taxon>Craniata</taxon>
        <taxon>Vertebrata</taxon>
        <taxon>Chondrichthyes</taxon>
        <taxon>Holocephali</taxon>
        <taxon>Chimaeriformes</taxon>
        <taxon>Callorhinchidae</taxon>
        <taxon>Callorhinchus</taxon>
    </lineage>
</organism>
<evidence type="ECO:0000256" key="4">
    <source>
        <dbReference type="ARBA" id="ARBA00022768"/>
    </source>
</evidence>
<keyword evidence="4" id="KW-0251">Elongation factor</keyword>
<dbReference type="PANTHER" id="PTHR43721:SF36">
    <property type="entry name" value="ELONGATION FACTOR TU, MITOCHONDRIAL"/>
    <property type="match status" value="1"/>
</dbReference>
<comment type="catalytic activity">
    <reaction evidence="8">
        <text>GTP + H2O = GDP + phosphate + H(+)</text>
        <dbReference type="Rhea" id="RHEA:19669"/>
        <dbReference type="ChEBI" id="CHEBI:15377"/>
        <dbReference type="ChEBI" id="CHEBI:15378"/>
        <dbReference type="ChEBI" id="CHEBI:37565"/>
        <dbReference type="ChEBI" id="CHEBI:43474"/>
        <dbReference type="ChEBI" id="CHEBI:58189"/>
        <dbReference type="EC" id="3.6.5.3"/>
    </reaction>
    <physiologicalReaction direction="left-to-right" evidence="8">
        <dbReference type="Rhea" id="RHEA:19670"/>
    </physiologicalReaction>
</comment>
<dbReference type="Pfam" id="PF03144">
    <property type="entry name" value="GTP_EFTU_D2"/>
    <property type="match status" value="1"/>
</dbReference>
<feature type="domain" description="Tr-type G" evidence="9">
    <location>
        <begin position="70"/>
        <end position="143"/>
    </location>
</feature>
<comment type="subcellular location">
    <subcellularLocation>
        <location evidence="1">Mitochondrion</location>
    </subcellularLocation>
</comment>
<evidence type="ECO:0000256" key="5">
    <source>
        <dbReference type="ARBA" id="ARBA00022917"/>
    </source>
</evidence>
<accession>A0A4W3KKP4</accession>
<dbReference type="Gene3D" id="2.40.30.10">
    <property type="entry name" value="Translation factors"/>
    <property type="match status" value="1"/>
</dbReference>
<dbReference type="InterPro" id="IPR000795">
    <property type="entry name" value="T_Tr_GTP-bd_dom"/>
</dbReference>
<evidence type="ECO:0000256" key="1">
    <source>
        <dbReference type="ARBA" id="ARBA00004173"/>
    </source>
</evidence>
<dbReference type="GO" id="GO:0070125">
    <property type="term" value="P:mitochondrial translational elongation"/>
    <property type="evidence" value="ECO:0007669"/>
    <property type="project" value="TreeGrafter"/>
</dbReference>
<dbReference type="FunCoup" id="A0A4W3KKP4">
    <property type="interactions" value="806"/>
</dbReference>
<dbReference type="GO" id="GO:0003746">
    <property type="term" value="F:translation elongation factor activity"/>
    <property type="evidence" value="ECO:0007669"/>
    <property type="project" value="UniProtKB-KW"/>
</dbReference>
<reference evidence="11" key="4">
    <citation type="submission" date="2025-08" db="UniProtKB">
        <authorList>
            <consortium name="Ensembl"/>
        </authorList>
    </citation>
    <scope>IDENTIFICATION</scope>
</reference>
<proteinExistence type="predicted"/>
<dbReference type="AlphaFoldDB" id="A0A4W3KKP4"/>
<dbReference type="GO" id="GO:0005525">
    <property type="term" value="F:GTP binding"/>
    <property type="evidence" value="ECO:0007669"/>
    <property type="project" value="UniProtKB-KW"/>
</dbReference>
<keyword evidence="3" id="KW-0547">Nucleotide-binding</keyword>
<feature type="domain" description="Translation elongation factor EFTu-like" evidence="10">
    <location>
        <begin position="186"/>
        <end position="229"/>
    </location>
</feature>
<keyword evidence="6" id="KW-0496">Mitochondrion</keyword>
<dbReference type="GO" id="GO:0005739">
    <property type="term" value="C:mitochondrion"/>
    <property type="evidence" value="ECO:0007669"/>
    <property type="project" value="UniProtKB-SubCell"/>
</dbReference>
<protein>
    <recommendedName>
        <fullName evidence="2">Elongation factor Tu, mitochondrial</fullName>
    </recommendedName>
</protein>
<keyword evidence="7" id="KW-0342">GTP-binding</keyword>
<sequence length="287" mass="31792">MNNQFYLGDCEPGLQGKLNSVHVCNYLHESRCLDITQCSHSGIKPHLDICYHRYMDQNKTTLTAAITKVLAEVGGTHTDCPSYAHYVNNMMLWTAQLGGCILVVTTTDRQMPQSRKHLLLPKQISIQHIMVNINKADLETQELLTEFGYDRENVPVIINSALCCSGEPKSEHRDGFCPESIPGRVTVVTGTLERGVIKKGDGCEFIRHNKNIHSVVTGIEMFQQNLDQVYVLSKEEGGRHKPFMSDFMPLMISISLEAGQSEGEGEALSMEGVVGGSISEVPAWAVL</sequence>
<reference evidence="12" key="2">
    <citation type="journal article" date="2007" name="PLoS Biol.">
        <title>Survey sequencing and comparative analysis of the elephant shark (Callorhinchus milii) genome.</title>
        <authorList>
            <person name="Venkatesh B."/>
            <person name="Kirkness E.F."/>
            <person name="Loh Y.H."/>
            <person name="Halpern A.L."/>
            <person name="Lee A.P."/>
            <person name="Johnson J."/>
            <person name="Dandona N."/>
            <person name="Viswanathan L.D."/>
            <person name="Tay A."/>
            <person name="Venter J.C."/>
            <person name="Strausberg R.L."/>
            <person name="Brenner S."/>
        </authorList>
    </citation>
    <scope>NUCLEOTIDE SEQUENCE [LARGE SCALE GENOMIC DNA]</scope>
</reference>
<evidence type="ECO:0000256" key="7">
    <source>
        <dbReference type="ARBA" id="ARBA00023134"/>
    </source>
</evidence>
<dbReference type="STRING" id="7868.ENSCMIP00000049055"/>
<dbReference type="GeneTree" id="ENSGT00940000156748"/>
<reference evidence="11" key="5">
    <citation type="submission" date="2025-09" db="UniProtKB">
        <authorList>
            <consortium name="Ensembl"/>
        </authorList>
    </citation>
    <scope>IDENTIFICATION</scope>
</reference>
<evidence type="ECO:0000256" key="8">
    <source>
        <dbReference type="ARBA" id="ARBA00051990"/>
    </source>
</evidence>
<evidence type="ECO:0000313" key="11">
    <source>
        <dbReference type="Ensembl" id="ENSCMIP00000049055.1"/>
    </source>
</evidence>
<evidence type="ECO:0000259" key="9">
    <source>
        <dbReference type="Pfam" id="PF00009"/>
    </source>
</evidence>